<gene>
    <name evidence="1" type="ORF">GCM10009425_48450</name>
</gene>
<evidence type="ECO:0000313" key="2">
    <source>
        <dbReference type="Proteomes" id="UP000616499"/>
    </source>
</evidence>
<accession>A0ABQ2H4M7</accession>
<comment type="caution">
    <text evidence="1">The sequence shown here is derived from an EMBL/GenBank/DDBJ whole genome shotgun (WGS) entry which is preliminary data.</text>
</comment>
<dbReference type="Proteomes" id="UP000616499">
    <property type="component" value="Unassembled WGS sequence"/>
</dbReference>
<reference evidence="2" key="1">
    <citation type="journal article" date="2019" name="Int. J. Syst. Evol. Microbiol.">
        <title>The Global Catalogue of Microorganisms (GCM) 10K type strain sequencing project: providing services to taxonomists for standard genome sequencing and annotation.</title>
        <authorList>
            <consortium name="The Broad Institute Genomics Platform"/>
            <consortium name="The Broad Institute Genome Sequencing Center for Infectious Disease"/>
            <person name="Wu L."/>
            <person name="Ma J."/>
        </authorList>
    </citation>
    <scope>NUCLEOTIDE SEQUENCE [LARGE SCALE GENOMIC DNA]</scope>
    <source>
        <strain evidence="2">JCM 13501</strain>
    </source>
</reference>
<sequence length="54" mass="6247">MTADDVRQTLNDVYPQMMPFMLTDDLMTRHMAFLTATGTDKTELLLSVIQQQIR</sequence>
<organism evidence="1 2">
    <name type="scientific">Pseudomonas asuensis</name>
    <dbReference type="NCBI Taxonomy" id="1825787"/>
    <lineage>
        <taxon>Bacteria</taxon>
        <taxon>Pseudomonadati</taxon>
        <taxon>Pseudomonadota</taxon>
        <taxon>Gammaproteobacteria</taxon>
        <taxon>Pseudomonadales</taxon>
        <taxon>Pseudomonadaceae</taxon>
        <taxon>Pseudomonas</taxon>
    </lineage>
</organism>
<protein>
    <submittedName>
        <fullName evidence="1">Uncharacterized protein</fullName>
    </submittedName>
</protein>
<name>A0ABQ2H4M7_9PSED</name>
<keyword evidence="2" id="KW-1185">Reference proteome</keyword>
<evidence type="ECO:0000313" key="1">
    <source>
        <dbReference type="EMBL" id="GGM32244.1"/>
    </source>
</evidence>
<dbReference type="EMBL" id="BMNW01000032">
    <property type="protein sequence ID" value="GGM32244.1"/>
    <property type="molecule type" value="Genomic_DNA"/>
</dbReference>
<proteinExistence type="predicted"/>